<reference evidence="7" key="1">
    <citation type="journal article" date="2021" name="PeerJ">
        <title>Extensive microbial diversity within the chicken gut microbiome revealed by metagenomics and culture.</title>
        <authorList>
            <person name="Gilroy R."/>
            <person name="Ravi A."/>
            <person name="Getino M."/>
            <person name="Pursley I."/>
            <person name="Horton D.L."/>
            <person name="Alikhan N.F."/>
            <person name="Baker D."/>
            <person name="Gharbi K."/>
            <person name="Hall N."/>
            <person name="Watson M."/>
            <person name="Adriaenssens E.M."/>
            <person name="Foster-Nyarko E."/>
            <person name="Jarju S."/>
            <person name="Secka A."/>
            <person name="Antonio M."/>
            <person name="Oren A."/>
            <person name="Chaudhuri R.R."/>
            <person name="La Ragione R."/>
            <person name="Hildebrand F."/>
            <person name="Pallen M.J."/>
        </authorList>
    </citation>
    <scope>NUCLEOTIDE SEQUENCE</scope>
    <source>
        <strain evidence="7">4100</strain>
    </source>
</reference>
<dbReference type="Gene3D" id="1.10.10.60">
    <property type="entry name" value="Homeodomain-like"/>
    <property type="match status" value="2"/>
</dbReference>
<proteinExistence type="predicted"/>
<dbReference type="GO" id="GO:0043565">
    <property type="term" value="F:sequence-specific DNA binding"/>
    <property type="evidence" value="ECO:0007669"/>
    <property type="project" value="InterPro"/>
</dbReference>
<reference evidence="7" key="2">
    <citation type="submission" date="2021-09" db="EMBL/GenBank/DDBJ databases">
        <authorList>
            <person name="Gilroy R."/>
        </authorList>
    </citation>
    <scope>NUCLEOTIDE SEQUENCE</scope>
    <source>
        <strain evidence="7">4100</strain>
    </source>
</reference>
<protein>
    <submittedName>
        <fullName evidence="7">Helix-turn-helix transcriptional regulator</fullName>
    </submittedName>
</protein>
<keyword evidence="5" id="KW-0812">Transmembrane</keyword>
<dbReference type="Pfam" id="PF12833">
    <property type="entry name" value="HTH_18"/>
    <property type="match status" value="1"/>
</dbReference>
<feature type="transmembrane region" description="Helical" evidence="5">
    <location>
        <begin position="391"/>
        <end position="411"/>
    </location>
</feature>
<dbReference type="SMART" id="SM00342">
    <property type="entry name" value="HTH_ARAC"/>
    <property type="match status" value="1"/>
</dbReference>
<evidence type="ECO:0000259" key="6">
    <source>
        <dbReference type="PROSITE" id="PS01124"/>
    </source>
</evidence>
<keyword evidence="5" id="KW-1133">Transmembrane helix</keyword>
<dbReference type="PANTHER" id="PTHR43280:SF2">
    <property type="entry name" value="HTH-TYPE TRANSCRIPTIONAL REGULATOR EXSA"/>
    <property type="match status" value="1"/>
</dbReference>
<evidence type="ECO:0000256" key="1">
    <source>
        <dbReference type="ARBA" id="ARBA00023015"/>
    </source>
</evidence>
<feature type="domain" description="HTH araC/xylS-type" evidence="6">
    <location>
        <begin position="468"/>
        <end position="578"/>
    </location>
</feature>
<evidence type="ECO:0000256" key="4">
    <source>
        <dbReference type="SAM" id="Coils"/>
    </source>
</evidence>
<dbReference type="InterPro" id="IPR009057">
    <property type="entry name" value="Homeodomain-like_sf"/>
</dbReference>
<evidence type="ECO:0000256" key="5">
    <source>
        <dbReference type="SAM" id="Phobius"/>
    </source>
</evidence>
<dbReference type="GO" id="GO:0003700">
    <property type="term" value="F:DNA-binding transcription factor activity"/>
    <property type="evidence" value="ECO:0007669"/>
    <property type="project" value="InterPro"/>
</dbReference>
<keyword evidence="3" id="KW-0804">Transcription</keyword>
<dbReference type="PROSITE" id="PS01124">
    <property type="entry name" value="HTH_ARAC_FAMILY_2"/>
    <property type="match status" value="1"/>
</dbReference>
<dbReference type="SUPFAM" id="SSF46689">
    <property type="entry name" value="Homeodomain-like"/>
    <property type="match status" value="1"/>
</dbReference>
<evidence type="ECO:0000256" key="3">
    <source>
        <dbReference type="ARBA" id="ARBA00023163"/>
    </source>
</evidence>
<accession>A0A921JIP5</accession>
<dbReference type="PANTHER" id="PTHR43280">
    <property type="entry name" value="ARAC-FAMILY TRANSCRIPTIONAL REGULATOR"/>
    <property type="match status" value="1"/>
</dbReference>
<dbReference type="InterPro" id="IPR018060">
    <property type="entry name" value="HTH_AraC"/>
</dbReference>
<organism evidence="7 8">
    <name type="scientific">Candidatus Amulumruptor caecigallinarius</name>
    <dbReference type="NCBI Taxonomy" id="2109911"/>
    <lineage>
        <taxon>Bacteria</taxon>
        <taxon>Pseudomonadati</taxon>
        <taxon>Bacteroidota</taxon>
        <taxon>Bacteroidia</taxon>
        <taxon>Bacteroidales</taxon>
        <taxon>Muribaculaceae</taxon>
        <taxon>Candidatus Amulumruptor</taxon>
    </lineage>
</organism>
<comment type="caution">
    <text evidence="7">The sequence shown here is derived from an EMBL/GenBank/DDBJ whole genome shotgun (WGS) entry which is preliminary data.</text>
</comment>
<name>A0A921JIP5_9BACT</name>
<sequence length="583" mass="67035">MLLVILVFCSCDNIADAPTAASVSKRNLPTPPAHISEKLDSLKMRCSELGDKFDYETLERSASEYLELVSRYNEPGHVAYANFVSGVAKMMYRNSVECEPLFYKAYEQASYAGIDSICILSLNSLGICEGFLKGNFSVAQKYLLRALEWCERIGRQRSMITIYNNLAEVGAEQGDTTSMRYAMLALQMRENHTTHHQSSIFLKLAKHYGLRKEYGKALSYASMSRRVSQESRFSRQRLYTIDIVTAGIYNDMGQYKKALDLLDSIFAIQGENPLSPDVKIDALYQKARALSLSGKDRQALADCTAAIHTAHSSHLHFRDMGLLRLMAEINWDLGDYDRSRELYRQIIDVTSRMKADTEDYLVRERNMQLKIVENQRQRDIARLSLESRTRMLILISIATILLAIFIVLLMYHIRRRNRLHLHIVTQYKESIENESRLQHKVADLENTLTAHRSEDRIRKTSLTDENSRQIYNELLSKMESLRLYADPQLNRETLAELLSTNRTYLTSIIKEHSGMSLPQFINSFRIRKAIEMLSSVKSDQIADILKDLWQQVGFLSQPTFRRAFREYVGMNPSEYAKTAGKIN</sequence>
<keyword evidence="4" id="KW-0175">Coiled coil</keyword>
<dbReference type="SUPFAM" id="SSF48452">
    <property type="entry name" value="TPR-like"/>
    <property type="match status" value="2"/>
</dbReference>
<dbReference type="InterPro" id="IPR011990">
    <property type="entry name" value="TPR-like_helical_dom_sf"/>
</dbReference>
<dbReference type="Gene3D" id="1.25.40.10">
    <property type="entry name" value="Tetratricopeptide repeat domain"/>
    <property type="match status" value="2"/>
</dbReference>
<keyword evidence="5" id="KW-0472">Membrane</keyword>
<gene>
    <name evidence="7" type="ORF">K8V47_08035</name>
</gene>
<dbReference type="AlphaFoldDB" id="A0A921JIP5"/>
<feature type="coiled-coil region" evidence="4">
    <location>
        <begin position="427"/>
        <end position="454"/>
    </location>
</feature>
<evidence type="ECO:0000313" key="8">
    <source>
        <dbReference type="Proteomes" id="UP000711407"/>
    </source>
</evidence>
<dbReference type="EMBL" id="DYXT01000040">
    <property type="protein sequence ID" value="HJE39686.1"/>
    <property type="molecule type" value="Genomic_DNA"/>
</dbReference>
<evidence type="ECO:0000256" key="2">
    <source>
        <dbReference type="ARBA" id="ARBA00023125"/>
    </source>
</evidence>
<dbReference type="Proteomes" id="UP000711407">
    <property type="component" value="Unassembled WGS sequence"/>
</dbReference>
<keyword evidence="2" id="KW-0238">DNA-binding</keyword>
<evidence type="ECO:0000313" key="7">
    <source>
        <dbReference type="EMBL" id="HJE39686.1"/>
    </source>
</evidence>
<keyword evidence="1" id="KW-0805">Transcription regulation</keyword>